<organism evidence="1">
    <name type="scientific">Pseudomonas iranensis</name>
    <dbReference type="NCBI Taxonomy" id="2745503"/>
    <lineage>
        <taxon>Bacteria</taxon>
        <taxon>Pseudomonadati</taxon>
        <taxon>Pseudomonadota</taxon>
        <taxon>Gammaproteobacteria</taxon>
        <taxon>Pseudomonadales</taxon>
        <taxon>Pseudomonadaceae</taxon>
        <taxon>Pseudomonas</taxon>
    </lineage>
</organism>
<proteinExistence type="predicted"/>
<name>A0AAU7F243_9PSED</name>
<evidence type="ECO:0008006" key="2">
    <source>
        <dbReference type="Google" id="ProtNLM"/>
    </source>
</evidence>
<accession>A0AAU7F243</accession>
<reference evidence="1" key="1">
    <citation type="submission" date="2024-05" db="EMBL/GenBank/DDBJ databases">
        <title>Draft genome sequence of Pseudomonas iranensis M7D1.</title>
        <authorList>
            <person name="Miller S.L."/>
            <person name="Nsubuga A."/>
            <person name="Lu N."/>
            <person name="King J."/>
            <person name="Shears P."/>
            <person name="Lawson P.A."/>
        </authorList>
    </citation>
    <scope>NUCLEOTIDE SEQUENCE</scope>
    <source>
        <strain evidence="1">M7D1</strain>
    </source>
</reference>
<dbReference type="EMBL" id="CP157354">
    <property type="protein sequence ID" value="XBL97870.1"/>
    <property type="molecule type" value="Genomic_DNA"/>
</dbReference>
<dbReference type="AlphaFoldDB" id="A0AAU7F243"/>
<gene>
    <name evidence="1" type="ORF">ABHN08_07915</name>
</gene>
<evidence type="ECO:0000313" key="1">
    <source>
        <dbReference type="EMBL" id="XBL97870.1"/>
    </source>
</evidence>
<protein>
    <recommendedName>
        <fullName evidence="2">Globin-sensor domain-containing protein</fullName>
    </recommendedName>
</protein>
<sequence>MMKTISYYRLLPDSMSEEDVVNEFYELLNEVQDFAILKHDFLEALLELSDRQWHTYRQLRQPLKGQIEKILIDWWDGFDLTFAEGSIVVAAHLGLVELFDFISSRKTTDLSPEVAVEIKKSIAELSDNIADPYNGMSVQRT</sequence>